<name>F0GZJ2_9FIRM</name>
<evidence type="ECO:0000313" key="1">
    <source>
        <dbReference type="EMBL" id="EGC84546.1"/>
    </source>
</evidence>
<reference evidence="1 2" key="1">
    <citation type="submission" date="2011-01" db="EMBL/GenBank/DDBJ databases">
        <authorList>
            <person name="Durkin A.S."/>
            <person name="Madupu R."/>
            <person name="Torralba M."/>
            <person name="Gillis M."/>
            <person name="Methe B."/>
            <person name="Sutton G."/>
            <person name="Nelson K.E."/>
        </authorList>
    </citation>
    <scope>NUCLEOTIDE SEQUENCE [LARGE SCALE GENOMIC DNA]</scope>
    <source>
        <strain evidence="1 2">ACS-025-V-Sch4</strain>
    </source>
</reference>
<proteinExistence type="predicted"/>
<protein>
    <submittedName>
        <fullName evidence="1">Conserved domain protein</fullName>
    </submittedName>
</protein>
<dbReference type="InterPro" id="IPR027304">
    <property type="entry name" value="Trigger_fact/SurA_dom_sf"/>
</dbReference>
<dbReference type="EMBL" id="AEXN01000011">
    <property type="protein sequence ID" value="EGC84546.1"/>
    <property type="molecule type" value="Genomic_DNA"/>
</dbReference>
<comment type="caution">
    <text evidence="1">The sequence shown here is derived from an EMBL/GenBank/DDBJ whole genome shotgun (WGS) entry which is preliminary data.</text>
</comment>
<dbReference type="AlphaFoldDB" id="F0GZJ2"/>
<organism evidence="1 2">
    <name type="scientific">Anaerococcus hydrogenalis ACS-025-V-Sch4</name>
    <dbReference type="NCBI Taxonomy" id="879306"/>
    <lineage>
        <taxon>Bacteria</taxon>
        <taxon>Bacillati</taxon>
        <taxon>Bacillota</taxon>
        <taxon>Tissierellia</taxon>
        <taxon>Tissierellales</taxon>
        <taxon>Peptoniphilaceae</taxon>
        <taxon>Anaerococcus</taxon>
    </lineage>
</organism>
<keyword evidence="2" id="KW-1185">Reference proteome</keyword>
<dbReference type="Proteomes" id="UP000005277">
    <property type="component" value="Unassembled WGS sequence"/>
</dbReference>
<gene>
    <name evidence="1" type="ORF">HMPREF9246_0674</name>
</gene>
<sequence length="208" mass="24947">MINDLRKNKVKITKNDSLEVIEDLSKKSMSKDSLIENVKSFGADEDEFDEISYMDSIRKKHMDYYFSNDDTKDSEIVDYFKENKFLQKKYKYDCLIFDNESEAIKIRAKIKNSQDFKKYLNSKVRNYDIYRSDFVYNDDFLLKESSLKKADQISKIFKYKDSYIILMINSVNQNENDLLIDAKKIYLKNEYDKYLKNLIKNSNIKLFI</sequence>
<evidence type="ECO:0000313" key="2">
    <source>
        <dbReference type="Proteomes" id="UP000005277"/>
    </source>
</evidence>
<accession>F0GZJ2</accession>
<dbReference type="SUPFAM" id="SSF109998">
    <property type="entry name" value="Triger factor/SurA peptide-binding domain-like"/>
    <property type="match status" value="1"/>
</dbReference>